<evidence type="ECO:0000313" key="2">
    <source>
        <dbReference type="Proteomes" id="UP001060085"/>
    </source>
</evidence>
<dbReference type="EMBL" id="CM044702">
    <property type="protein sequence ID" value="KAI5677548.1"/>
    <property type="molecule type" value="Genomic_DNA"/>
</dbReference>
<reference evidence="2" key="1">
    <citation type="journal article" date="2023" name="Nat. Plants">
        <title>Single-cell RNA sequencing provides a high-resolution roadmap for understanding the multicellular compartmentation of specialized metabolism.</title>
        <authorList>
            <person name="Sun S."/>
            <person name="Shen X."/>
            <person name="Li Y."/>
            <person name="Li Y."/>
            <person name="Wang S."/>
            <person name="Li R."/>
            <person name="Zhang H."/>
            <person name="Shen G."/>
            <person name="Guo B."/>
            <person name="Wei J."/>
            <person name="Xu J."/>
            <person name="St-Pierre B."/>
            <person name="Chen S."/>
            <person name="Sun C."/>
        </authorList>
    </citation>
    <scope>NUCLEOTIDE SEQUENCE [LARGE SCALE GENOMIC DNA]</scope>
</reference>
<organism evidence="1 2">
    <name type="scientific">Catharanthus roseus</name>
    <name type="common">Madagascar periwinkle</name>
    <name type="synonym">Vinca rosea</name>
    <dbReference type="NCBI Taxonomy" id="4058"/>
    <lineage>
        <taxon>Eukaryota</taxon>
        <taxon>Viridiplantae</taxon>
        <taxon>Streptophyta</taxon>
        <taxon>Embryophyta</taxon>
        <taxon>Tracheophyta</taxon>
        <taxon>Spermatophyta</taxon>
        <taxon>Magnoliopsida</taxon>
        <taxon>eudicotyledons</taxon>
        <taxon>Gunneridae</taxon>
        <taxon>Pentapetalae</taxon>
        <taxon>asterids</taxon>
        <taxon>lamiids</taxon>
        <taxon>Gentianales</taxon>
        <taxon>Apocynaceae</taxon>
        <taxon>Rauvolfioideae</taxon>
        <taxon>Vinceae</taxon>
        <taxon>Catharanthinae</taxon>
        <taxon>Catharanthus</taxon>
    </lineage>
</organism>
<proteinExistence type="predicted"/>
<protein>
    <submittedName>
        <fullName evidence="1">Uncharacterized protein</fullName>
    </submittedName>
</protein>
<gene>
    <name evidence="1" type="ORF">M9H77_08498</name>
</gene>
<name>A0ACC0BYD4_CATRO</name>
<keyword evidence="2" id="KW-1185">Reference proteome</keyword>
<sequence length="308" mass="34902">MAQHEVNSRRRKSRYLIKILSEKRIFPHSSPNSIDPSETLLPSPSIYLTATPLLSTEGNTPRIALHLTDINTALTITIAVLRCVLFGLWSSFSILFSDPSKEKKNPHIPISIDKEDGFKTGIYVVQLYDEAEGGLQSEGGRQGENVCLWCYSLRLQHIGHALANVAFDVLYRYLKHLKYEVVYVRNFTDVDDKIINRANERGEDPIALSGRFCQEFLVDMDDLQCLHPTHEPRVSDHIVQIKEMVDKIISNGCAYAVDGDVYFSIDNFPTYGQLSKLNLEGNRAGERAAKPNEPSWDSPWGSWETWMA</sequence>
<evidence type="ECO:0000313" key="1">
    <source>
        <dbReference type="EMBL" id="KAI5677548.1"/>
    </source>
</evidence>
<accession>A0ACC0BYD4</accession>
<dbReference type="Proteomes" id="UP001060085">
    <property type="component" value="Linkage Group LG02"/>
</dbReference>
<comment type="caution">
    <text evidence="1">The sequence shown here is derived from an EMBL/GenBank/DDBJ whole genome shotgun (WGS) entry which is preliminary data.</text>
</comment>